<feature type="repeat" description="TPR" evidence="1">
    <location>
        <begin position="11"/>
        <end position="44"/>
    </location>
</feature>
<evidence type="ECO:0000256" key="1">
    <source>
        <dbReference type="PROSITE-ProRule" id="PRU00339"/>
    </source>
</evidence>
<dbReference type="InterPro" id="IPR019734">
    <property type="entry name" value="TPR_rpt"/>
</dbReference>
<feature type="non-terminal residue" evidence="2">
    <location>
        <position position="1"/>
    </location>
</feature>
<dbReference type="SUPFAM" id="SSF48452">
    <property type="entry name" value="TPR-like"/>
    <property type="match status" value="1"/>
</dbReference>
<evidence type="ECO:0000313" key="2">
    <source>
        <dbReference type="EMBL" id="OYV02752.1"/>
    </source>
</evidence>
<dbReference type="Proteomes" id="UP000216312">
    <property type="component" value="Unassembled WGS sequence"/>
</dbReference>
<dbReference type="PROSITE" id="PS50005">
    <property type="entry name" value="TPR"/>
    <property type="match status" value="1"/>
</dbReference>
<dbReference type="AlphaFoldDB" id="A0A257LTI8"/>
<accession>A0A257LTI8</accession>
<sequence>KRAVKLAPKDANIWDTLGEVHFRRAEYREAVKAESTAVELDPNNKLFRKKLERWRKKLKE</sequence>
<reference evidence="3" key="1">
    <citation type="submission" date="2017-07" db="EMBL/GenBank/DDBJ databases">
        <title>Novel pathways for hydrocarbon cycling and metabolic interdependencies in hydrothermal sediment communities.</title>
        <authorList>
            <person name="Dombrowski N."/>
            <person name="Seitz K."/>
            <person name="Teske A."/>
            <person name="Baker B."/>
        </authorList>
    </citation>
    <scope>NUCLEOTIDE SEQUENCE [LARGE SCALE GENOMIC DNA]</scope>
</reference>
<name>A0A257LTI8_UNCW3</name>
<organism evidence="2 3">
    <name type="scientific">candidate division WOR-3 bacterium 4484_18</name>
    <dbReference type="NCBI Taxonomy" id="2020626"/>
    <lineage>
        <taxon>Bacteria</taxon>
        <taxon>Bacteria division WOR-3</taxon>
    </lineage>
</organism>
<gene>
    <name evidence="2" type="ORF">CGW93_04005</name>
</gene>
<dbReference type="Gene3D" id="1.25.40.10">
    <property type="entry name" value="Tetratricopeptide repeat domain"/>
    <property type="match status" value="1"/>
</dbReference>
<keyword evidence="1" id="KW-0802">TPR repeat</keyword>
<evidence type="ECO:0000313" key="3">
    <source>
        <dbReference type="Proteomes" id="UP000216312"/>
    </source>
</evidence>
<dbReference type="InterPro" id="IPR011990">
    <property type="entry name" value="TPR-like_helical_dom_sf"/>
</dbReference>
<comment type="caution">
    <text evidence="2">The sequence shown here is derived from an EMBL/GenBank/DDBJ whole genome shotgun (WGS) entry which is preliminary data.</text>
</comment>
<protein>
    <submittedName>
        <fullName evidence="2">Uncharacterized protein</fullName>
    </submittedName>
</protein>
<dbReference type="EMBL" id="NMUJ01000055">
    <property type="protein sequence ID" value="OYV02752.1"/>
    <property type="molecule type" value="Genomic_DNA"/>
</dbReference>
<proteinExistence type="predicted"/>